<protein>
    <recommendedName>
        <fullName evidence="7">Peptidase S8/S53 domain-containing protein</fullName>
    </recommendedName>
</protein>
<dbReference type="Gene3D" id="3.40.50.200">
    <property type="entry name" value="Peptidase S8/S53 domain"/>
    <property type="match status" value="1"/>
</dbReference>
<dbReference type="SUPFAM" id="SSF52743">
    <property type="entry name" value="Subtilisin-like"/>
    <property type="match status" value="1"/>
</dbReference>
<evidence type="ECO:0000256" key="1">
    <source>
        <dbReference type="ARBA" id="ARBA00011073"/>
    </source>
</evidence>
<feature type="chain" id="PRO_5046931669" description="Peptidase S8/S53 domain-containing protein" evidence="6">
    <location>
        <begin position="24"/>
        <end position="432"/>
    </location>
</feature>
<dbReference type="PROSITE" id="PS51892">
    <property type="entry name" value="SUBTILASE"/>
    <property type="match status" value="1"/>
</dbReference>
<dbReference type="PANTHER" id="PTHR43399:SF4">
    <property type="entry name" value="CELL WALL-ASSOCIATED PROTEASE"/>
    <property type="match status" value="1"/>
</dbReference>
<dbReference type="PANTHER" id="PTHR43399">
    <property type="entry name" value="SUBTILISIN-RELATED"/>
    <property type="match status" value="1"/>
</dbReference>
<comment type="similarity">
    <text evidence="1 5">Belongs to the peptidase S8 family.</text>
</comment>
<dbReference type="Pfam" id="PF00082">
    <property type="entry name" value="Peptidase_S8"/>
    <property type="match status" value="1"/>
</dbReference>
<keyword evidence="3 5" id="KW-0378">Hydrolase</keyword>
<feature type="signal peptide" evidence="6">
    <location>
        <begin position="1"/>
        <end position="23"/>
    </location>
</feature>
<dbReference type="InterPro" id="IPR000209">
    <property type="entry name" value="Peptidase_S8/S53_dom"/>
</dbReference>
<feature type="domain" description="Peptidase S8/S53" evidence="7">
    <location>
        <begin position="260"/>
        <end position="425"/>
    </location>
</feature>
<evidence type="ECO:0000313" key="8">
    <source>
        <dbReference type="EMBL" id="GMM60226.1"/>
    </source>
</evidence>
<organism evidence="8 9">
    <name type="scientific">Novosphingobium pituita</name>
    <dbReference type="NCBI Taxonomy" id="3056842"/>
    <lineage>
        <taxon>Bacteria</taxon>
        <taxon>Pseudomonadati</taxon>
        <taxon>Pseudomonadota</taxon>
        <taxon>Alphaproteobacteria</taxon>
        <taxon>Sphingomonadales</taxon>
        <taxon>Sphingomonadaceae</taxon>
        <taxon>Novosphingobium</taxon>
    </lineage>
</organism>
<dbReference type="Proteomes" id="UP001187221">
    <property type="component" value="Unassembled WGS sequence"/>
</dbReference>
<evidence type="ECO:0000259" key="7">
    <source>
        <dbReference type="Pfam" id="PF00082"/>
    </source>
</evidence>
<feature type="active site" description="Charge relay system" evidence="5">
    <location>
        <position position="204"/>
    </location>
</feature>
<keyword evidence="2 5" id="KW-0645">Protease</keyword>
<feature type="active site" description="Charge relay system" evidence="5">
    <location>
        <position position="229"/>
    </location>
</feature>
<dbReference type="EMBL" id="BTFW01000001">
    <property type="protein sequence ID" value="GMM60226.1"/>
    <property type="molecule type" value="Genomic_DNA"/>
</dbReference>
<evidence type="ECO:0000256" key="5">
    <source>
        <dbReference type="PROSITE-ProRule" id="PRU01240"/>
    </source>
</evidence>
<feature type="active site" description="Charge relay system" evidence="5">
    <location>
        <position position="378"/>
    </location>
</feature>
<accession>A0ABQ6P5Y5</accession>
<reference evidence="8 9" key="1">
    <citation type="submission" date="2023-06" db="EMBL/GenBank/DDBJ databases">
        <title>Draft genome sequence of Novosphingobium sp. strain IK01.</title>
        <authorList>
            <person name="Hatamoto M."/>
            <person name="Ikarashi T."/>
            <person name="Yamaguchi T."/>
        </authorList>
    </citation>
    <scope>NUCLEOTIDE SEQUENCE [LARGE SCALE GENOMIC DNA]</scope>
    <source>
        <strain evidence="8 9">IK01</strain>
    </source>
</reference>
<evidence type="ECO:0000256" key="3">
    <source>
        <dbReference type="ARBA" id="ARBA00022801"/>
    </source>
</evidence>
<evidence type="ECO:0000256" key="4">
    <source>
        <dbReference type="ARBA" id="ARBA00022825"/>
    </source>
</evidence>
<keyword evidence="6" id="KW-0732">Signal</keyword>
<name>A0ABQ6P5Y5_9SPHN</name>
<proteinExistence type="inferred from homology"/>
<gene>
    <name evidence="8" type="ORF">NUTIK01_10030</name>
</gene>
<dbReference type="InterPro" id="IPR036852">
    <property type="entry name" value="Peptidase_S8/S53_dom_sf"/>
</dbReference>
<dbReference type="CDD" id="cd05561">
    <property type="entry name" value="Peptidases_S8_4"/>
    <property type="match status" value="1"/>
</dbReference>
<dbReference type="InterPro" id="IPR023828">
    <property type="entry name" value="Peptidase_S8_Ser-AS"/>
</dbReference>
<evidence type="ECO:0000256" key="6">
    <source>
        <dbReference type="SAM" id="SignalP"/>
    </source>
</evidence>
<keyword evidence="9" id="KW-1185">Reference proteome</keyword>
<dbReference type="RefSeq" id="WP_317974035.1">
    <property type="nucleotide sequence ID" value="NZ_BTFW01000001.1"/>
</dbReference>
<comment type="caution">
    <text evidence="8">The sequence shown here is derived from an EMBL/GenBank/DDBJ whole genome shotgun (WGS) entry which is preliminary data.</text>
</comment>
<dbReference type="PROSITE" id="PS00138">
    <property type="entry name" value="SUBTILASE_SER"/>
    <property type="match status" value="1"/>
</dbReference>
<dbReference type="InterPro" id="IPR051048">
    <property type="entry name" value="Peptidase_S8/S53_subtilisin"/>
</dbReference>
<evidence type="ECO:0000313" key="9">
    <source>
        <dbReference type="Proteomes" id="UP001187221"/>
    </source>
</evidence>
<sequence>MPRPLSPAILLSLTLLAAMPAQAQIGVPALPGALRPELPSGPGDPLDTLGERLQDGADVLGQTARRGTQRLRDSLEQQRRARLDALLRQNRARLEPDADGNPARKGEILLVAPDPATLAKAGTLGFAVAGEERLDALGLAVTRLALPPGLSLARAQALLRKALPDATLAPDNLHFAATASAPASSPTAPGWSLPPVDVAVGVIDGAPGAAAGTQAIAGFAPGAPFPGDHGSAMVWLLHRAGVRRVLVADVFGQWLSGTGPAGGDALAIARGLDWLIGRGVRVVSISLVGPANALVAQALGAARQRGAVIVAAVGNDGPGAPPAYPASYPGVIAVTGVDRRNRALIEAGHALHLDYAAPGADMRAMDARGRLVGVRGTSYATPLVAARAATAMASRGATASMVITALDREAIDLPPRGADAAFGRGLICTICR</sequence>
<keyword evidence="4 5" id="KW-0720">Serine protease</keyword>
<evidence type="ECO:0000256" key="2">
    <source>
        <dbReference type="ARBA" id="ARBA00022670"/>
    </source>
</evidence>